<dbReference type="PANTHER" id="PTHR30008:SF0">
    <property type="entry name" value="EXODEOXYRIBONUCLEASE 7 LARGE SUBUNIT"/>
    <property type="match status" value="1"/>
</dbReference>
<keyword evidence="4 5" id="KW-0269">Exonuclease</keyword>
<name>A0ABM7PDR9_9BACT</name>
<dbReference type="NCBIfam" id="TIGR00237">
    <property type="entry name" value="xseA"/>
    <property type="match status" value="1"/>
</dbReference>
<evidence type="ECO:0000259" key="8">
    <source>
        <dbReference type="Pfam" id="PF13742"/>
    </source>
</evidence>
<protein>
    <recommendedName>
        <fullName evidence="5">Exodeoxyribonuclease 7 large subunit</fullName>
        <ecNumber evidence="5">3.1.11.6</ecNumber>
    </recommendedName>
    <alternativeName>
        <fullName evidence="5">Exodeoxyribonuclease VII large subunit</fullName>
        <shortName evidence="5">Exonuclease VII large subunit</shortName>
    </alternativeName>
</protein>
<dbReference type="RefSeq" id="WP_236892107.1">
    <property type="nucleotide sequence ID" value="NZ_AP024488.1"/>
</dbReference>
<evidence type="ECO:0000256" key="6">
    <source>
        <dbReference type="RuleBase" id="RU004355"/>
    </source>
</evidence>
<organism evidence="9 10">
    <name type="scientific">Desulfoluna limicola</name>
    <dbReference type="NCBI Taxonomy" id="2810562"/>
    <lineage>
        <taxon>Bacteria</taxon>
        <taxon>Pseudomonadati</taxon>
        <taxon>Thermodesulfobacteriota</taxon>
        <taxon>Desulfobacteria</taxon>
        <taxon>Desulfobacterales</taxon>
        <taxon>Desulfolunaceae</taxon>
        <taxon>Desulfoluna</taxon>
    </lineage>
</organism>
<evidence type="ECO:0000256" key="3">
    <source>
        <dbReference type="ARBA" id="ARBA00022801"/>
    </source>
</evidence>
<dbReference type="Pfam" id="PF13742">
    <property type="entry name" value="tRNA_anti_2"/>
    <property type="match status" value="1"/>
</dbReference>
<keyword evidence="2 5" id="KW-0540">Nuclease</keyword>
<keyword evidence="10" id="KW-1185">Reference proteome</keyword>
<dbReference type="PANTHER" id="PTHR30008">
    <property type="entry name" value="EXODEOXYRIBONUCLEASE 7 LARGE SUBUNIT"/>
    <property type="match status" value="1"/>
</dbReference>
<dbReference type="HAMAP" id="MF_00378">
    <property type="entry name" value="Exonuc_7_L"/>
    <property type="match status" value="1"/>
</dbReference>
<reference evidence="9 10" key="1">
    <citation type="submission" date="2021-02" db="EMBL/GenBank/DDBJ databases">
        <title>Complete genome of Desulfoluna sp. strain ASN36.</title>
        <authorList>
            <person name="Takahashi A."/>
            <person name="Kojima H."/>
            <person name="Fukui M."/>
        </authorList>
    </citation>
    <scope>NUCLEOTIDE SEQUENCE [LARGE SCALE GENOMIC DNA]</scope>
    <source>
        <strain evidence="9 10">ASN36</strain>
    </source>
</reference>
<evidence type="ECO:0000256" key="5">
    <source>
        <dbReference type="HAMAP-Rule" id="MF_00378"/>
    </source>
</evidence>
<feature type="domain" description="OB-fold nucleic acid binding" evidence="8">
    <location>
        <begin position="7"/>
        <end position="100"/>
    </location>
</feature>
<dbReference type="Proteomes" id="UP001320148">
    <property type="component" value="Chromosome"/>
</dbReference>
<dbReference type="EMBL" id="AP024488">
    <property type="protein sequence ID" value="BCS95774.1"/>
    <property type="molecule type" value="Genomic_DNA"/>
</dbReference>
<comment type="function">
    <text evidence="5">Bidirectionally degrades single-stranded DNA into large acid-insoluble oligonucleotides, which are then degraded further into small acid-soluble oligonucleotides.</text>
</comment>
<dbReference type="Pfam" id="PF02601">
    <property type="entry name" value="Exonuc_VII_L"/>
    <property type="match status" value="1"/>
</dbReference>
<sequence>MERKEIYSVSSLTSDIKALLENRFPYIWIYGEISNLRIPSSGHCYFTLKDRNAQISGVIFRGQASRLKFRLEDGQTITGLGRVSLYEPRGTYQVIFEYMEPKGAGALQLAFEQLKRKLSDEGLFDAELKKPLPRFPRRIALVTSPTGAVVHDMLTVFRLRYPNVELLVVPVRVQGEQALRDIPSALSLLNRHMAVDLIIVARGGGSLEALAPFNSEDVARAIHRSALPVISAVGHETDYTIADFTADMRAPTPTAAASLAVPEKRRLEEEVAQLKARLTLALGRRVDSGRQSLAALSRRLVDPRKKIYDHRLRVDELSQRMARAMHRVVSGHRTSHDWRCDRLAKASPLVAVAMGHREIEGLSRRMALAMERLVSRKREAIVRLEQSLNALSPQLVLDRGYSIVRDSKSGEVITRTSQVEIGASLDVVLADGSLKAVVERKDDGKKEI</sequence>
<dbReference type="EC" id="3.1.11.6" evidence="5"/>
<evidence type="ECO:0000259" key="7">
    <source>
        <dbReference type="Pfam" id="PF02601"/>
    </source>
</evidence>
<gene>
    <name evidence="5 9" type="primary">xseA</name>
    <name evidence="9" type="ORF">DSLASN_14060</name>
</gene>
<dbReference type="InterPro" id="IPR003753">
    <property type="entry name" value="Exonuc_VII_L"/>
</dbReference>
<accession>A0ABM7PDR9</accession>
<comment type="subunit">
    <text evidence="5">Heterooligomer composed of large and small subunits.</text>
</comment>
<evidence type="ECO:0000256" key="4">
    <source>
        <dbReference type="ARBA" id="ARBA00022839"/>
    </source>
</evidence>
<dbReference type="InterPro" id="IPR025824">
    <property type="entry name" value="OB-fold_nuc-bd_dom"/>
</dbReference>
<keyword evidence="1 5" id="KW-0963">Cytoplasm</keyword>
<evidence type="ECO:0000256" key="2">
    <source>
        <dbReference type="ARBA" id="ARBA00022722"/>
    </source>
</evidence>
<keyword evidence="3 5" id="KW-0378">Hydrolase</keyword>
<dbReference type="InterPro" id="IPR020579">
    <property type="entry name" value="Exonuc_VII_lsu_C"/>
</dbReference>
<comment type="catalytic activity">
    <reaction evidence="5 6">
        <text>Exonucleolytic cleavage in either 5'- to 3'- or 3'- to 5'-direction to yield nucleoside 5'-phosphates.</text>
        <dbReference type="EC" id="3.1.11.6"/>
    </reaction>
</comment>
<proteinExistence type="inferred from homology"/>
<evidence type="ECO:0000256" key="1">
    <source>
        <dbReference type="ARBA" id="ARBA00022490"/>
    </source>
</evidence>
<evidence type="ECO:0000313" key="10">
    <source>
        <dbReference type="Proteomes" id="UP001320148"/>
    </source>
</evidence>
<comment type="similarity">
    <text evidence="5 6">Belongs to the XseA family.</text>
</comment>
<comment type="subcellular location">
    <subcellularLocation>
        <location evidence="5 6">Cytoplasm</location>
    </subcellularLocation>
</comment>
<evidence type="ECO:0000313" key="9">
    <source>
        <dbReference type="EMBL" id="BCS95774.1"/>
    </source>
</evidence>
<dbReference type="CDD" id="cd04489">
    <property type="entry name" value="ExoVII_LU_OBF"/>
    <property type="match status" value="1"/>
</dbReference>
<feature type="domain" description="Exonuclease VII large subunit C-terminal" evidence="7">
    <location>
        <begin position="123"/>
        <end position="436"/>
    </location>
</feature>